<keyword evidence="2" id="KW-1185">Reference proteome</keyword>
<gene>
    <name evidence="1" type="ORF">SAMN04488541_103522</name>
</gene>
<reference evidence="1 2" key="1">
    <citation type="submission" date="2016-10" db="EMBL/GenBank/DDBJ databases">
        <authorList>
            <person name="de Groot N.N."/>
        </authorList>
    </citation>
    <scope>NUCLEOTIDE SEQUENCE [LARGE SCALE GENOMIC DNA]</scope>
    <source>
        <strain>GEY</strain>
        <strain evidence="2">DSM 9560</strain>
    </source>
</reference>
<dbReference type="EMBL" id="FONY01000035">
    <property type="protein sequence ID" value="SFF44670.1"/>
    <property type="molecule type" value="Genomic_DNA"/>
</dbReference>
<name>A0A1I2ISG4_9BACT</name>
<dbReference type="RefSeq" id="WP_091548691.1">
    <property type="nucleotide sequence ID" value="NZ_FONY01000035.1"/>
</dbReference>
<dbReference type="OrthoDB" id="941322at2"/>
<accession>A0A1I2ISG4</accession>
<evidence type="ECO:0000313" key="1">
    <source>
        <dbReference type="EMBL" id="SFF44670.1"/>
    </source>
</evidence>
<evidence type="ECO:0000313" key="2">
    <source>
        <dbReference type="Proteomes" id="UP000199513"/>
    </source>
</evidence>
<sequence length="216" mass="25149">MVKTFEKWRIDEVIDTFGLKRIYDVNFAPLAEWLKANYPVSELEKSQIEALKSELQINAEYWNEDELKFFFLSPFLTVVNLRSPYYKIFTQRPISAEVKGIKMNGIVDLVLAKGEAAPKKPFFFIHEYKQEQKGNNDPIAQLITAMLVAQVQNENDMPVYGCYVMGRFWFFVVLYGNEYAVSDAYTATQDDIFQIVSILRAVKVKIEERIKAEKEQ</sequence>
<protein>
    <submittedName>
        <fullName evidence="1">Uncharacterized protein</fullName>
    </submittedName>
</protein>
<dbReference type="Proteomes" id="UP000199513">
    <property type="component" value="Unassembled WGS sequence"/>
</dbReference>
<organism evidence="1 2">
    <name type="scientific">Thermoflexibacter ruber</name>
    <dbReference type="NCBI Taxonomy" id="1003"/>
    <lineage>
        <taxon>Bacteria</taxon>
        <taxon>Pseudomonadati</taxon>
        <taxon>Bacteroidota</taxon>
        <taxon>Cytophagia</taxon>
        <taxon>Cytophagales</taxon>
        <taxon>Thermoflexibacteraceae</taxon>
        <taxon>Thermoflexibacter</taxon>
    </lineage>
</organism>
<proteinExistence type="predicted"/>
<dbReference type="AlphaFoldDB" id="A0A1I2ISG4"/>